<protein>
    <submittedName>
        <fullName evidence="2">Tetratricopeptide repeat protein</fullName>
    </submittedName>
</protein>
<feature type="compositionally biased region" description="Pro residues" evidence="1">
    <location>
        <begin position="25"/>
        <end position="35"/>
    </location>
</feature>
<dbReference type="PANTHER" id="PTHR47691:SF3">
    <property type="entry name" value="HTH-TYPE TRANSCRIPTIONAL REGULATOR RV0890C-RELATED"/>
    <property type="match status" value="1"/>
</dbReference>
<dbReference type="Gene3D" id="3.40.50.300">
    <property type="entry name" value="P-loop containing nucleotide triphosphate hydrolases"/>
    <property type="match status" value="1"/>
</dbReference>
<dbReference type="PRINTS" id="PR00364">
    <property type="entry name" value="DISEASERSIST"/>
</dbReference>
<proteinExistence type="predicted"/>
<dbReference type="SUPFAM" id="SSF48452">
    <property type="entry name" value="TPR-like"/>
    <property type="match status" value="2"/>
</dbReference>
<dbReference type="EMBL" id="JBHSDP010000025">
    <property type="protein sequence ID" value="MFC4331337.1"/>
    <property type="molecule type" value="Genomic_DNA"/>
</dbReference>
<dbReference type="Pfam" id="PF13424">
    <property type="entry name" value="TPR_12"/>
    <property type="match status" value="2"/>
</dbReference>
<keyword evidence="3" id="KW-1185">Reference proteome</keyword>
<dbReference type="InterPro" id="IPR027417">
    <property type="entry name" value="P-loop_NTPase"/>
</dbReference>
<comment type="caution">
    <text evidence="2">The sequence shown here is derived from an EMBL/GenBank/DDBJ whole genome shotgun (WGS) entry which is preliminary data.</text>
</comment>
<evidence type="ECO:0000313" key="3">
    <source>
        <dbReference type="Proteomes" id="UP001595824"/>
    </source>
</evidence>
<dbReference type="InterPro" id="IPR019734">
    <property type="entry name" value="TPR_rpt"/>
</dbReference>
<evidence type="ECO:0000256" key="1">
    <source>
        <dbReference type="SAM" id="MobiDB-lite"/>
    </source>
</evidence>
<dbReference type="SUPFAM" id="SSF52540">
    <property type="entry name" value="P-loop containing nucleoside triphosphate hydrolases"/>
    <property type="match status" value="1"/>
</dbReference>
<dbReference type="SMART" id="SM00028">
    <property type="entry name" value="TPR"/>
    <property type="match status" value="5"/>
</dbReference>
<reference evidence="3" key="1">
    <citation type="journal article" date="2019" name="Int. J. Syst. Evol. Microbiol.">
        <title>The Global Catalogue of Microorganisms (GCM) 10K type strain sequencing project: providing services to taxonomists for standard genome sequencing and annotation.</title>
        <authorList>
            <consortium name="The Broad Institute Genomics Platform"/>
            <consortium name="The Broad Institute Genome Sequencing Center for Infectious Disease"/>
            <person name="Wu L."/>
            <person name="Ma J."/>
        </authorList>
    </citation>
    <scope>NUCLEOTIDE SEQUENCE [LARGE SCALE GENOMIC DNA]</scope>
    <source>
        <strain evidence="3">PCU 347</strain>
    </source>
</reference>
<name>A0ABV8TLR0_9ACTN</name>
<gene>
    <name evidence="2" type="ORF">ACFPC0_26885</name>
</gene>
<evidence type="ECO:0000313" key="2">
    <source>
        <dbReference type="EMBL" id="MFC4331337.1"/>
    </source>
</evidence>
<dbReference type="Gene3D" id="1.25.40.10">
    <property type="entry name" value="Tetratricopeptide repeat domain"/>
    <property type="match status" value="2"/>
</dbReference>
<organism evidence="2 3">
    <name type="scientific">Streptomyces andamanensis</name>
    <dbReference type="NCBI Taxonomy" id="1565035"/>
    <lineage>
        <taxon>Bacteria</taxon>
        <taxon>Bacillati</taxon>
        <taxon>Actinomycetota</taxon>
        <taxon>Actinomycetes</taxon>
        <taxon>Kitasatosporales</taxon>
        <taxon>Streptomycetaceae</taxon>
        <taxon>Streptomyces</taxon>
    </lineage>
</organism>
<dbReference type="RefSeq" id="WP_381742610.1">
    <property type="nucleotide sequence ID" value="NZ_JBHSDP010000025.1"/>
</dbReference>
<feature type="region of interest" description="Disordered" evidence="1">
    <location>
        <begin position="20"/>
        <end position="39"/>
    </location>
</feature>
<sequence length="837" mass="91449">MAGDNSAPILTNPTFILSTQKHGPPEAPRLLPPAAPDFTGREREIGSLETAEDKVAPPITTVISGKPGVGKTTLAVRIAYRQRGNYTRGALYADLRGADKNPASPEEIMGRFLKALGALETEIPGDQYARLDAYRSAVAGRSLVMILDNAADESQVRPLIPPGDSALTLITSRSQLSGLESVHRIDLETFRSPTSLAFLRKVLGDGTVDGDMKSAMEVVQSCGHLPLALRIAANRYSSSGGMSLSDLATELRDQREVIGALEAGDLAVRAAFNLSYRRLGKGAKNTFKLLSSVPGADFGAGICSALIAVEERQANKMLLKLREANLIEPAAKYGRYKFHDLLKAYSRELAEADSRHKRAAATDRMLDWLQHSALKAHFTLIGQADKIREPQRMATINSVESAAAWIEDELPSAIASVETHAARSPEIAALFALSLTALSELAGNGQLWEDALQSGLQIPGKDQETTLLLLIQQVNLGRYRRDFHNALNQAQEVYRQAKEVGNSSLIGQAAKLHGALRMDCGQYNEARPLIQESLGIFKALGMTDEIGQALYNLGTIHRAAGNITEALACFEEDLRICTEIGDELGSAETANTLALTYADLGDFEKAERLQRQALAGFERLRNPYKVSMVCNDLGVTLRRQGKIEEALKFHFRDREMSASQGNQSGEALALANVAETYHALGRLDEAEPFFSEAISSLRLLGDELRLARTLVTQIALLFDLDQIDSAEDRAVEAAEILTRHGQLQELAELYNVLANEFFEAENYGKSLTRAKESLRISEDFDNPYLRAVSLMFAARSSVKLDRSDIADGYLEELQGLCNEHPGLAQRLKHALQRRGGK</sequence>
<dbReference type="Proteomes" id="UP001595824">
    <property type="component" value="Unassembled WGS sequence"/>
</dbReference>
<dbReference type="PANTHER" id="PTHR47691">
    <property type="entry name" value="REGULATOR-RELATED"/>
    <property type="match status" value="1"/>
</dbReference>
<dbReference type="InterPro" id="IPR011990">
    <property type="entry name" value="TPR-like_helical_dom_sf"/>
</dbReference>
<accession>A0ABV8TLR0</accession>